<feature type="domain" description="RagB/SusD" evidence="6">
    <location>
        <begin position="301"/>
        <end position="560"/>
    </location>
</feature>
<dbReference type="Gene3D" id="1.25.40.390">
    <property type="match status" value="1"/>
</dbReference>
<feature type="domain" description="SusD-like N-terminal" evidence="7">
    <location>
        <begin position="52"/>
        <end position="238"/>
    </location>
</feature>
<dbReference type="InterPro" id="IPR033985">
    <property type="entry name" value="SusD-like_N"/>
</dbReference>
<dbReference type="AlphaFoldDB" id="A0AAX1NC58"/>
<dbReference type="InterPro" id="IPR012944">
    <property type="entry name" value="SusD_RagB_dom"/>
</dbReference>
<evidence type="ECO:0000256" key="2">
    <source>
        <dbReference type="ARBA" id="ARBA00006275"/>
    </source>
</evidence>
<keyword evidence="3" id="KW-0732">Signal</keyword>
<dbReference type="InterPro" id="IPR011990">
    <property type="entry name" value="TPR-like_helical_dom_sf"/>
</dbReference>
<keyword evidence="5" id="KW-0998">Cell outer membrane</keyword>
<organism evidence="8 9">
    <name type="scientific">Flammeovirga yaeyamensis</name>
    <dbReference type="NCBI Taxonomy" id="367791"/>
    <lineage>
        <taxon>Bacteria</taxon>
        <taxon>Pseudomonadati</taxon>
        <taxon>Bacteroidota</taxon>
        <taxon>Cytophagia</taxon>
        <taxon>Cytophagales</taxon>
        <taxon>Flammeovirgaceae</taxon>
        <taxon>Flammeovirga</taxon>
    </lineage>
</organism>
<name>A0AAX1NC58_9BACT</name>
<dbReference type="Pfam" id="PF07980">
    <property type="entry name" value="SusD_RagB"/>
    <property type="match status" value="1"/>
</dbReference>
<proteinExistence type="inferred from homology"/>
<keyword evidence="9" id="KW-1185">Reference proteome</keyword>
<evidence type="ECO:0000256" key="1">
    <source>
        <dbReference type="ARBA" id="ARBA00004442"/>
    </source>
</evidence>
<comment type="subcellular location">
    <subcellularLocation>
        <location evidence="1">Cell outer membrane</location>
    </subcellularLocation>
</comment>
<dbReference type="SUPFAM" id="SSF48452">
    <property type="entry name" value="TPR-like"/>
    <property type="match status" value="1"/>
</dbReference>
<accession>A0AAX1NC58</accession>
<evidence type="ECO:0000256" key="4">
    <source>
        <dbReference type="ARBA" id="ARBA00023136"/>
    </source>
</evidence>
<comment type="similarity">
    <text evidence="2">Belongs to the SusD family.</text>
</comment>
<evidence type="ECO:0000256" key="5">
    <source>
        <dbReference type="ARBA" id="ARBA00023237"/>
    </source>
</evidence>
<dbReference type="KEGG" id="fya:KMW28_22380"/>
<dbReference type="RefSeq" id="WP_169662155.1">
    <property type="nucleotide sequence ID" value="NZ_CP076133.1"/>
</dbReference>
<gene>
    <name evidence="8" type="ORF">KMW28_22380</name>
</gene>
<evidence type="ECO:0000259" key="7">
    <source>
        <dbReference type="Pfam" id="PF14322"/>
    </source>
</evidence>
<evidence type="ECO:0000259" key="6">
    <source>
        <dbReference type="Pfam" id="PF07980"/>
    </source>
</evidence>
<keyword evidence="4" id="KW-0472">Membrane</keyword>
<dbReference type="GO" id="GO:0009279">
    <property type="term" value="C:cell outer membrane"/>
    <property type="evidence" value="ECO:0007669"/>
    <property type="project" value="UniProtKB-SubCell"/>
</dbReference>
<reference evidence="8 9" key="1">
    <citation type="submission" date="2021-05" db="EMBL/GenBank/DDBJ databases">
        <title>Comparative genomic studies on the polysaccharide-degrading batcterial strains of the Flammeovirga genus.</title>
        <authorList>
            <person name="Zewei F."/>
            <person name="Zheng Z."/>
            <person name="Yu L."/>
            <person name="Ruyue G."/>
            <person name="Yanhong M."/>
            <person name="Yuanyuan C."/>
            <person name="Jingyan G."/>
            <person name="Wenjun H."/>
        </authorList>
    </citation>
    <scope>NUCLEOTIDE SEQUENCE [LARGE SCALE GENOMIC DNA]</scope>
    <source>
        <strain evidence="8 9">NBRC:100898</strain>
    </source>
</reference>
<evidence type="ECO:0000313" key="8">
    <source>
        <dbReference type="EMBL" id="QWG05174.1"/>
    </source>
</evidence>
<dbReference type="Pfam" id="PF14322">
    <property type="entry name" value="SusD-like_3"/>
    <property type="match status" value="1"/>
</dbReference>
<sequence length="560" mass="64527">MKRLIIYIGIIIGCTSCNKYLEANFDGSVSDENVWTNPVYAEGVLLNAYVALPDNFGLEESTFLDCVTDNAVTNHYISMVYINGNGGWRADNNGTGLWYDWYQQIEYINLWIKYGQNANYYLSDALLNQQIKERLNGEARFLRAWYYWKLLQAYAGKVDGELKGVPLYNRPIENDRDYANTTKRASYEECINFILADIEKAIEWLPEEYNGNDHVVGKQQMGRATYTAAMALKTRVLLYAASPLFGVKDWSETVKASLTMMAHTRTSLPSIKWDDLESYYCAQNHNEIIMRKFDRNNTFFKDNYPPSSNGDGRTSPSQNLADTFFGKDGYPIDHPNSNYDPQHPYDNVSNRFKATIAYNGSGYRNQKLETFVGGFDTEAQYVNATRTGMYLRKWMSMRASADGIDETVGLHYYALFRYAEIFLNFAEAANEWVGPDVPVEFGGVSMSAKDAIKEVRKRAGLTNHDYLNEVAAQGQDAFRTLIKKERRIELCFEGHYFWDLRRWNDALNNEVKGVKIQKLGEDEFTYEYPVIERRNFDEYMRFGPIPFNQVALGLRQNDGW</sequence>
<evidence type="ECO:0000256" key="3">
    <source>
        <dbReference type="ARBA" id="ARBA00022729"/>
    </source>
</evidence>
<evidence type="ECO:0000313" key="9">
    <source>
        <dbReference type="Proteomes" id="UP000678679"/>
    </source>
</evidence>
<protein>
    <submittedName>
        <fullName evidence="8">RagB/SusD family nutrient uptake outer membrane protein</fullName>
    </submittedName>
</protein>
<dbReference type="EMBL" id="CP076133">
    <property type="protein sequence ID" value="QWG05174.1"/>
    <property type="molecule type" value="Genomic_DNA"/>
</dbReference>
<dbReference type="Proteomes" id="UP000678679">
    <property type="component" value="Chromosome 2"/>
</dbReference>